<dbReference type="Gene3D" id="3.20.20.70">
    <property type="entry name" value="Aldolase class I"/>
    <property type="match status" value="1"/>
</dbReference>
<dbReference type="InterPro" id="IPR006158">
    <property type="entry name" value="Cobalamin-bd"/>
</dbReference>
<organism evidence="10 11">
    <name type="scientific">Sulfidibacter corallicola</name>
    <dbReference type="NCBI Taxonomy" id="2818388"/>
    <lineage>
        <taxon>Bacteria</taxon>
        <taxon>Pseudomonadati</taxon>
        <taxon>Acidobacteriota</taxon>
        <taxon>Holophagae</taxon>
        <taxon>Acanthopleuribacterales</taxon>
        <taxon>Acanthopleuribacteraceae</taxon>
        <taxon>Sulfidibacter</taxon>
    </lineage>
</organism>
<evidence type="ECO:0000259" key="9">
    <source>
        <dbReference type="PROSITE" id="PS51918"/>
    </source>
</evidence>
<dbReference type="Pfam" id="PF04055">
    <property type="entry name" value="Radical_SAM"/>
    <property type="match status" value="1"/>
</dbReference>
<dbReference type="InterPro" id="IPR034466">
    <property type="entry name" value="Methyltransferase_Class_B"/>
</dbReference>
<dbReference type="Pfam" id="PF02310">
    <property type="entry name" value="B12-binding"/>
    <property type="match status" value="1"/>
</dbReference>
<keyword evidence="7" id="KW-0411">Iron-sulfur</keyword>
<proteinExistence type="predicted"/>
<accession>A0A8A4TWE0</accession>
<keyword evidence="11" id="KW-1185">Reference proteome</keyword>
<sequence>MNHRATHPRSKHQLEVCLVIPPSIFLLDERVFVNLGILKVAAMLEQGGIRVAVLDLSGIENYQDVVRDFIATVGAPVYGITSTTPQMPQTSRVVDCIRQHQPDARLVLGGPHVTLVHTAYKKEHRQGVEGRATRGFATLREMFDVLVCGDGEDAIFEAIQPDSPPLIDANDKKSPLFMSNGRYNATPFPARHLVDLGSYRYKIDGFPATSLIAQLGCPFACGFCGGREAPFLRKIRTRTTESIVREVEQIHRTYGYTGFMFYDDELNVNPKMTELMDELTRLQKSLGVEFRLRGFVKAELFTAVQAEAMFRAGFRWLLSGFESGAPRILANMNKKATREDNARCLAIAREAGIKVKALMSIGHPGESAETVAQTQQWLLDTKPDDFDVTIITTYPGTPYYDHAVPLAGKEGVYVYTMPKTGDRLYGLEIDYNRVSDYYKGDPDGGYRAYVYTDDLSSEALVDLRGAMESEVRASLGIPFNPAQGALRYEHSMGQMGPGTLPTSILRSSINKTPA</sequence>
<dbReference type="SFLD" id="SFLDS00029">
    <property type="entry name" value="Radical_SAM"/>
    <property type="match status" value="1"/>
</dbReference>
<dbReference type="InterPro" id="IPR051198">
    <property type="entry name" value="BchE-like"/>
</dbReference>
<dbReference type="InterPro" id="IPR013785">
    <property type="entry name" value="Aldolase_TIM"/>
</dbReference>
<dbReference type="KEGG" id="scor:J3U87_15240"/>
<dbReference type="GO" id="GO:0046872">
    <property type="term" value="F:metal ion binding"/>
    <property type="evidence" value="ECO:0007669"/>
    <property type="project" value="UniProtKB-KW"/>
</dbReference>
<dbReference type="SFLD" id="SFLDG01123">
    <property type="entry name" value="methyltransferase_(Class_B)"/>
    <property type="match status" value="1"/>
</dbReference>
<evidence type="ECO:0000256" key="4">
    <source>
        <dbReference type="ARBA" id="ARBA00022691"/>
    </source>
</evidence>
<evidence type="ECO:0000256" key="2">
    <source>
        <dbReference type="ARBA" id="ARBA00022603"/>
    </source>
</evidence>
<evidence type="ECO:0000256" key="5">
    <source>
        <dbReference type="ARBA" id="ARBA00022723"/>
    </source>
</evidence>
<dbReference type="PROSITE" id="PS51332">
    <property type="entry name" value="B12_BINDING"/>
    <property type="match status" value="1"/>
</dbReference>
<dbReference type="SUPFAM" id="SSF102114">
    <property type="entry name" value="Radical SAM enzymes"/>
    <property type="match status" value="1"/>
</dbReference>
<dbReference type="CDD" id="cd01335">
    <property type="entry name" value="Radical_SAM"/>
    <property type="match status" value="1"/>
</dbReference>
<evidence type="ECO:0000256" key="3">
    <source>
        <dbReference type="ARBA" id="ARBA00022679"/>
    </source>
</evidence>
<keyword evidence="4" id="KW-0949">S-adenosyl-L-methionine</keyword>
<evidence type="ECO:0000256" key="1">
    <source>
        <dbReference type="ARBA" id="ARBA00001966"/>
    </source>
</evidence>
<dbReference type="PANTHER" id="PTHR43409:SF7">
    <property type="entry name" value="BLL1977 PROTEIN"/>
    <property type="match status" value="1"/>
</dbReference>
<feature type="domain" description="B12-binding" evidence="8">
    <location>
        <begin position="19"/>
        <end position="153"/>
    </location>
</feature>
<keyword evidence="2" id="KW-0489">Methyltransferase</keyword>
<protein>
    <submittedName>
        <fullName evidence="10">Radical SAM protein</fullName>
    </submittedName>
</protein>
<dbReference type="RefSeq" id="WP_237383903.1">
    <property type="nucleotide sequence ID" value="NZ_CP071793.1"/>
</dbReference>
<dbReference type="EMBL" id="CP071793">
    <property type="protein sequence ID" value="QTD53803.1"/>
    <property type="molecule type" value="Genomic_DNA"/>
</dbReference>
<evidence type="ECO:0000259" key="8">
    <source>
        <dbReference type="PROSITE" id="PS51332"/>
    </source>
</evidence>
<evidence type="ECO:0000313" key="10">
    <source>
        <dbReference type="EMBL" id="QTD53803.1"/>
    </source>
</evidence>
<dbReference type="PANTHER" id="PTHR43409">
    <property type="entry name" value="ANAEROBIC MAGNESIUM-PROTOPORPHYRIN IX MONOMETHYL ESTER CYCLASE-RELATED"/>
    <property type="match status" value="1"/>
</dbReference>
<keyword evidence="5" id="KW-0479">Metal-binding</keyword>
<gene>
    <name evidence="10" type="ORF">J3U87_15240</name>
</gene>
<dbReference type="GO" id="GO:0005829">
    <property type="term" value="C:cytosol"/>
    <property type="evidence" value="ECO:0007669"/>
    <property type="project" value="TreeGrafter"/>
</dbReference>
<evidence type="ECO:0000313" key="11">
    <source>
        <dbReference type="Proteomes" id="UP000663929"/>
    </source>
</evidence>
<dbReference type="PROSITE" id="PS51918">
    <property type="entry name" value="RADICAL_SAM"/>
    <property type="match status" value="1"/>
</dbReference>
<dbReference type="AlphaFoldDB" id="A0A8A4TWE0"/>
<dbReference type="SFLD" id="SFLDG01082">
    <property type="entry name" value="B12-binding_domain_containing"/>
    <property type="match status" value="1"/>
</dbReference>
<reference evidence="10" key="1">
    <citation type="submission" date="2021-03" db="EMBL/GenBank/DDBJ databases">
        <title>Acanthopleuribacteraceae sp. M133.</title>
        <authorList>
            <person name="Wang G."/>
        </authorList>
    </citation>
    <scope>NUCLEOTIDE SEQUENCE</scope>
    <source>
        <strain evidence="10">M133</strain>
    </source>
</reference>
<dbReference type="Gene3D" id="3.40.50.280">
    <property type="entry name" value="Cobalamin-binding domain"/>
    <property type="match status" value="1"/>
</dbReference>
<comment type="cofactor">
    <cofactor evidence="1">
        <name>[4Fe-4S] cluster</name>
        <dbReference type="ChEBI" id="CHEBI:49883"/>
    </cofactor>
</comment>
<dbReference type="InterPro" id="IPR006638">
    <property type="entry name" value="Elp3/MiaA/NifB-like_rSAM"/>
</dbReference>
<dbReference type="InterPro" id="IPR058240">
    <property type="entry name" value="rSAM_sf"/>
</dbReference>
<dbReference type="InterPro" id="IPR007197">
    <property type="entry name" value="rSAM"/>
</dbReference>
<dbReference type="SMART" id="SM00729">
    <property type="entry name" value="Elp3"/>
    <property type="match status" value="1"/>
</dbReference>
<dbReference type="GO" id="GO:0003824">
    <property type="term" value="F:catalytic activity"/>
    <property type="evidence" value="ECO:0007669"/>
    <property type="project" value="InterPro"/>
</dbReference>
<dbReference type="GO" id="GO:0051539">
    <property type="term" value="F:4 iron, 4 sulfur cluster binding"/>
    <property type="evidence" value="ECO:0007669"/>
    <property type="project" value="UniProtKB-KW"/>
</dbReference>
<evidence type="ECO:0000256" key="7">
    <source>
        <dbReference type="ARBA" id="ARBA00023014"/>
    </source>
</evidence>
<keyword evidence="3" id="KW-0808">Transferase</keyword>
<dbReference type="Proteomes" id="UP000663929">
    <property type="component" value="Chromosome"/>
</dbReference>
<name>A0A8A4TWE0_SULCO</name>
<evidence type="ECO:0000256" key="6">
    <source>
        <dbReference type="ARBA" id="ARBA00023004"/>
    </source>
</evidence>
<feature type="domain" description="Radical SAM core" evidence="9">
    <location>
        <begin position="203"/>
        <end position="428"/>
    </location>
</feature>
<dbReference type="GO" id="GO:0031419">
    <property type="term" value="F:cobalamin binding"/>
    <property type="evidence" value="ECO:0007669"/>
    <property type="project" value="InterPro"/>
</dbReference>
<keyword evidence="6" id="KW-0408">Iron</keyword>